<dbReference type="PANTHER" id="PTHR10983:SF2">
    <property type="entry name" value="ACYL-COA:LYSOPHOSPHATIDYLGLYCEROL ACYLTRANSFERASE 1"/>
    <property type="match status" value="1"/>
</dbReference>
<dbReference type="AlphaFoldDB" id="A0AAJ6VZA0"/>
<feature type="region of interest" description="Disordered" evidence="4">
    <location>
        <begin position="329"/>
        <end position="354"/>
    </location>
</feature>
<dbReference type="GO" id="GO:0005783">
    <property type="term" value="C:endoplasmic reticulum"/>
    <property type="evidence" value="ECO:0007669"/>
    <property type="project" value="TreeGrafter"/>
</dbReference>
<feature type="transmembrane region" description="Helical" evidence="5">
    <location>
        <begin position="38"/>
        <end position="63"/>
    </location>
</feature>
<accession>A0AAJ6VZA0</accession>
<sequence>MIRGVELAQYRNNIRQWRNKKEMQVAQMMAQLQCVLRVAFVIVNNIYCIPTYLIWMWAFMLPIRDTRLYIWAEKILYKNLLLMVGYWSFSAGYKIHEVGDDIEDLYDKRTLLIANHQSTGDVPLLMASFQVKKYVCDNVMWVMDAMFKYTNFGFVSMTHGDFFITQGKDTRQSQLDTFKQHLLEVYLPRQLQWMVIFPEGGFLSKRLESSQRFASKNGFPKLDNVTLPRVGAAKLALDILTDKEYLKGQAPMEYLVDLTIGYPGAPLRPLDILAIVTGYRKPHSVYFHYRKFALKDVPFDDSDKLTTWMYERWVEKEQLLKHFYEHGQFPSSQTEDEPSITTTPDAEQRRSQETRIERPRIVQLNHAWVFFVNILWILSSLFHLALFRSAKAYFFE</sequence>
<dbReference type="SMART" id="SM00563">
    <property type="entry name" value="PlsC"/>
    <property type="match status" value="1"/>
</dbReference>
<comment type="similarity">
    <text evidence="1">Belongs to the 1-acyl-sn-glycerol-3-phosphate acyltransferase family.</text>
</comment>
<dbReference type="Pfam" id="PF16076">
    <property type="entry name" value="Acyltransf_C"/>
    <property type="match status" value="1"/>
</dbReference>
<keyword evidence="5" id="KW-0472">Membrane</keyword>
<proteinExistence type="inferred from homology"/>
<evidence type="ECO:0000256" key="2">
    <source>
        <dbReference type="ARBA" id="ARBA00022679"/>
    </source>
</evidence>
<keyword evidence="3 8" id="KW-0012">Acyltransferase</keyword>
<dbReference type="GO" id="GO:0016746">
    <property type="term" value="F:acyltransferase activity"/>
    <property type="evidence" value="ECO:0007669"/>
    <property type="project" value="UniProtKB-KW"/>
</dbReference>
<dbReference type="Proteomes" id="UP000694867">
    <property type="component" value="Unplaced"/>
</dbReference>
<evidence type="ECO:0000256" key="1">
    <source>
        <dbReference type="ARBA" id="ARBA00008655"/>
    </source>
</evidence>
<dbReference type="InterPro" id="IPR002123">
    <property type="entry name" value="Plipid/glycerol_acylTrfase"/>
</dbReference>
<evidence type="ECO:0000259" key="6">
    <source>
        <dbReference type="SMART" id="SM00563"/>
    </source>
</evidence>
<dbReference type="GO" id="GO:0036149">
    <property type="term" value="P:phosphatidylinositol acyl-chain remodeling"/>
    <property type="evidence" value="ECO:0007669"/>
    <property type="project" value="TreeGrafter"/>
</dbReference>
<name>A0AAJ6VZA0_9ACAR</name>
<dbReference type="CDD" id="cd07990">
    <property type="entry name" value="LPLAT_LCLAT1-like"/>
    <property type="match status" value="1"/>
</dbReference>
<keyword evidence="5" id="KW-1133">Transmembrane helix</keyword>
<feature type="compositionally biased region" description="Polar residues" evidence="4">
    <location>
        <begin position="329"/>
        <end position="345"/>
    </location>
</feature>
<dbReference type="GeneID" id="100897453"/>
<reference evidence="8" key="1">
    <citation type="submission" date="2025-08" db="UniProtKB">
        <authorList>
            <consortium name="RefSeq"/>
        </authorList>
    </citation>
    <scope>IDENTIFICATION</scope>
</reference>
<organism evidence="7 8">
    <name type="scientific">Galendromus occidentalis</name>
    <name type="common">western predatory mite</name>
    <dbReference type="NCBI Taxonomy" id="34638"/>
    <lineage>
        <taxon>Eukaryota</taxon>
        <taxon>Metazoa</taxon>
        <taxon>Ecdysozoa</taxon>
        <taxon>Arthropoda</taxon>
        <taxon>Chelicerata</taxon>
        <taxon>Arachnida</taxon>
        <taxon>Acari</taxon>
        <taxon>Parasitiformes</taxon>
        <taxon>Mesostigmata</taxon>
        <taxon>Gamasina</taxon>
        <taxon>Phytoseioidea</taxon>
        <taxon>Phytoseiidae</taxon>
        <taxon>Typhlodrominae</taxon>
        <taxon>Galendromus</taxon>
    </lineage>
</organism>
<dbReference type="PANTHER" id="PTHR10983">
    <property type="entry name" value="1-ACYLGLYCEROL-3-PHOSPHATE ACYLTRANSFERASE-RELATED"/>
    <property type="match status" value="1"/>
</dbReference>
<dbReference type="SUPFAM" id="SSF69593">
    <property type="entry name" value="Glycerol-3-phosphate (1)-acyltransferase"/>
    <property type="match status" value="1"/>
</dbReference>
<evidence type="ECO:0000256" key="5">
    <source>
        <dbReference type="SAM" id="Phobius"/>
    </source>
</evidence>
<dbReference type="KEGG" id="goe:100897453"/>
<dbReference type="RefSeq" id="XP_003745121.1">
    <property type="nucleotide sequence ID" value="XM_003745073.2"/>
</dbReference>
<feature type="domain" description="Phospholipid/glycerol acyltransferase" evidence="6">
    <location>
        <begin position="110"/>
        <end position="234"/>
    </location>
</feature>
<evidence type="ECO:0000256" key="3">
    <source>
        <dbReference type="ARBA" id="ARBA00023315"/>
    </source>
</evidence>
<protein>
    <submittedName>
        <fullName evidence="8">Acyl-CoA:lysophosphatidylglycerol acyltransferase 1</fullName>
    </submittedName>
</protein>
<evidence type="ECO:0000313" key="7">
    <source>
        <dbReference type="Proteomes" id="UP000694867"/>
    </source>
</evidence>
<dbReference type="Pfam" id="PF01553">
    <property type="entry name" value="Acyltransferase"/>
    <property type="match status" value="1"/>
</dbReference>
<keyword evidence="7" id="KW-1185">Reference proteome</keyword>
<keyword evidence="5" id="KW-0812">Transmembrane</keyword>
<dbReference type="InterPro" id="IPR032098">
    <property type="entry name" value="Acyltransf_C"/>
</dbReference>
<keyword evidence="2" id="KW-0808">Transferase</keyword>
<evidence type="ECO:0000256" key="4">
    <source>
        <dbReference type="SAM" id="MobiDB-lite"/>
    </source>
</evidence>
<evidence type="ECO:0000313" key="8">
    <source>
        <dbReference type="RefSeq" id="XP_003745121.1"/>
    </source>
</evidence>
<gene>
    <name evidence="8" type="primary">LOC100897453</name>
</gene>
<feature type="transmembrane region" description="Helical" evidence="5">
    <location>
        <begin position="367"/>
        <end position="387"/>
    </location>
</feature>